<evidence type="ECO:0000313" key="1">
    <source>
        <dbReference type="EMBL" id="OIQ83875.1"/>
    </source>
</evidence>
<dbReference type="AlphaFoldDB" id="A0A1J5R2A6"/>
<reference evidence="1" key="1">
    <citation type="submission" date="2016-10" db="EMBL/GenBank/DDBJ databases">
        <title>Sequence of Gallionella enrichment culture.</title>
        <authorList>
            <person name="Poehlein A."/>
            <person name="Muehling M."/>
            <person name="Daniel R."/>
        </authorList>
    </citation>
    <scope>NUCLEOTIDE SEQUENCE</scope>
</reference>
<accession>A0A1J5R2A6</accession>
<dbReference type="EMBL" id="MLJW01000665">
    <property type="protein sequence ID" value="OIQ83875.1"/>
    <property type="molecule type" value="Genomic_DNA"/>
</dbReference>
<gene>
    <name evidence="1" type="ORF">GALL_343250</name>
</gene>
<protein>
    <submittedName>
        <fullName evidence="1">Uncharacterized protein</fullName>
    </submittedName>
</protein>
<comment type="caution">
    <text evidence="1">The sequence shown here is derived from an EMBL/GenBank/DDBJ whole genome shotgun (WGS) entry which is preliminary data.</text>
</comment>
<sequence length="113" mass="12795">MNVRSRFNKTMLGAFALGALLCATAAHAQTRWERAHPRRDQVLDRTRHLNLRIARERREGELTASQARDLHGAVRQTRLEQRAMAHANGGYITKAQQAGLNQQENAISRQIGR</sequence>
<name>A0A1J5R2A6_9ZZZZ</name>
<organism evidence="1">
    <name type="scientific">mine drainage metagenome</name>
    <dbReference type="NCBI Taxonomy" id="410659"/>
    <lineage>
        <taxon>unclassified sequences</taxon>
        <taxon>metagenomes</taxon>
        <taxon>ecological metagenomes</taxon>
    </lineage>
</organism>
<proteinExistence type="predicted"/>